<evidence type="ECO:0000313" key="2">
    <source>
        <dbReference type="Proteomes" id="UP000781958"/>
    </source>
</evidence>
<gene>
    <name evidence="1" type="ORF">J2851_001036</name>
</gene>
<dbReference type="EMBL" id="JAGINP010000003">
    <property type="protein sequence ID" value="MBP2291287.1"/>
    <property type="molecule type" value="Genomic_DNA"/>
</dbReference>
<evidence type="ECO:0008006" key="3">
    <source>
        <dbReference type="Google" id="ProtNLM"/>
    </source>
</evidence>
<dbReference type="SUPFAM" id="SSF88713">
    <property type="entry name" value="Glycoside hydrolase/deacetylase"/>
    <property type="match status" value="1"/>
</dbReference>
<evidence type="ECO:0000313" key="1">
    <source>
        <dbReference type="EMBL" id="MBP2291287.1"/>
    </source>
</evidence>
<keyword evidence="2" id="KW-1185">Reference proteome</keyword>
<proteinExistence type="predicted"/>
<protein>
    <recommendedName>
        <fullName evidence="3">Polysaccharide deacetylase</fullName>
    </recommendedName>
</protein>
<name>A0ABS4SFD4_9PROT</name>
<dbReference type="RefSeq" id="WP_209764701.1">
    <property type="nucleotide sequence ID" value="NZ_JAGINP010000003.1"/>
</dbReference>
<dbReference type="Proteomes" id="UP000781958">
    <property type="component" value="Unassembled WGS sequence"/>
</dbReference>
<reference evidence="1 2" key="1">
    <citation type="submission" date="2021-03" db="EMBL/GenBank/DDBJ databases">
        <title>Genomic Encyclopedia of Type Strains, Phase III (KMG-III): the genomes of soil and plant-associated and newly described type strains.</title>
        <authorList>
            <person name="Whitman W."/>
        </authorList>
    </citation>
    <scope>NUCLEOTIDE SEQUENCE [LARGE SCALE GENOMIC DNA]</scope>
    <source>
        <strain evidence="1 2">IMMIB AFH-6</strain>
    </source>
</reference>
<dbReference type="InterPro" id="IPR011330">
    <property type="entry name" value="Glyco_hydro/deAcase_b/a-brl"/>
</dbReference>
<organism evidence="1 2">
    <name type="scientific">Azospirillum rugosum</name>
    <dbReference type="NCBI Taxonomy" id="416170"/>
    <lineage>
        <taxon>Bacteria</taxon>
        <taxon>Pseudomonadati</taxon>
        <taxon>Pseudomonadota</taxon>
        <taxon>Alphaproteobacteria</taxon>
        <taxon>Rhodospirillales</taxon>
        <taxon>Azospirillaceae</taxon>
        <taxon>Azospirillum</taxon>
    </lineage>
</organism>
<accession>A0ABS4SFD4</accession>
<sequence>MKISDESQGLFPDAGLLVADFPAPPVTAVPDARPEIEPDFGEDTFRHILALAQARGYRFATFADYHATGAVPHSRCFFLRHDVDISPGMALRLGEIEHEHGVRGNFFFQFNAETYSFFVPETLGIIRALQGMGHCVGLHIDEQLTGTEEEAIAKTLDWVIDCVLPIDRTISFHRASRGNLGRRYERFLSAYDSRLFDAQSYLSDSRRSFAFYEPLMGWLGEGRPCIQLLLHPEWWGGVNRLDRFWDVLRDRRSEQLRRYMTTNFPKVFDGMLPTDDTNFLI</sequence>
<comment type="caution">
    <text evidence="1">The sequence shown here is derived from an EMBL/GenBank/DDBJ whole genome shotgun (WGS) entry which is preliminary data.</text>
</comment>